<comment type="caution">
    <text evidence="1">The sequence shown here is derived from an EMBL/GenBank/DDBJ whole genome shotgun (WGS) entry which is preliminary data.</text>
</comment>
<protein>
    <submittedName>
        <fullName evidence="1">Uncharacterized protein</fullName>
    </submittedName>
</protein>
<gene>
    <name evidence="1" type="ORF">GCM10011379_18060</name>
</gene>
<dbReference type="EMBL" id="BMIB01000002">
    <property type="protein sequence ID" value="GGH65183.1"/>
    <property type="molecule type" value="Genomic_DNA"/>
</dbReference>
<reference evidence="1" key="1">
    <citation type="journal article" date="2014" name="Int. J. Syst. Evol. Microbiol.">
        <title>Complete genome sequence of Corynebacterium casei LMG S-19264T (=DSM 44701T), isolated from a smear-ripened cheese.</title>
        <authorList>
            <consortium name="US DOE Joint Genome Institute (JGI-PGF)"/>
            <person name="Walter F."/>
            <person name="Albersmeier A."/>
            <person name="Kalinowski J."/>
            <person name="Ruckert C."/>
        </authorList>
    </citation>
    <scope>NUCLEOTIDE SEQUENCE</scope>
    <source>
        <strain evidence="1">CGMCC 1.15290</strain>
    </source>
</reference>
<reference evidence="1" key="2">
    <citation type="submission" date="2020-09" db="EMBL/GenBank/DDBJ databases">
        <authorList>
            <person name="Sun Q."/>
            <person name="Zhou Y."/>
        </authorList>
    </citation>
    <scope>NUCLEOTIDE SEQUENCE</scope>
    <source>
        <strain evidence="1">CGMCC 1.15290</strain>
    </source>
</reference>
<dbReference type="AlphaFoldDB" id="A0A917IWY6"/>
<proteinExistence type="predicted"/>
<evidence type="ECO:0000313" key="1">
    <source>
        <dbReference type="EMBL" id="GGH65183.1"/>
    </source>
</evidence>
<organism evidence="1 2">
    <name type="scientific">Filimonas zeae</name>
    <dbReference type="NCBI Taxonomy" id="1737353"/>
    <lineage>
        <taxon>Bacteria</taxon>
        <taxon>Pseudomonadati</taxon>
        <taxon>Bacteroidota</taxon>
        <taxon>Chitinophagia</taxon>
        <taxon>Chitinophagales</taxon>
        <taxon>Chitinophagaceae</taxon>
        <taxon>Filimonas</taxon>
    </lineage>
</organism>
<accession>A0A917IWY6</accession>
<dbReference type="Proteomes" id="UP000627292">
    <property type="component" value="Unassembled WGS sequence"/>
</dbReference>
<sequence>MARNMKKYQDFIPKSDVERLLWLQNYVENIREAALKTGTSLGPAAITAHEQEVMEYINAIVDAEQKKIDSKAATSHKETLEKSTIKRIRDVATIIKRQGSKDVGTIAKLGIKCKGYAVDVSALRPNIKVEVADSKVYIYFNKNHHYTVAVYCRQPGEEFIHIGYGVTSPFIDERPLAVPLQPERREYSIMYNNCKENIGHRSLVASVVYGG</sequence>
<evidence type="ECO:0000313" key="2">
    <source>
        <dbReference type="Proteomes" id="UP000627292"/>
    </source>
</evidence>
<keyword evidence="2" id="KW-1185">Reference proteome</keyword>
<name>A0A917IWY6_9BACT</name>
<dbReference type="RefSeq" id="WP_188951706.1">
    <property type="nucleotide sequence ID" value="NZ_BMIB01000002.1"/>
</dbReference>